<evidence type="ECO:0000256" key="1">
    <source>
        <dbReference type="ARBA" id="ARBA00022801"/>
    </source>
</evidence>
<name>A0A426QKU4_9GAMM</name>
<organism evidence="3 4">
    <name type="scientific">Thiohalobacter thiocyanaticus</name>
    <dbReference type="NCBI Taxonomy" id="585455"/>
    <lineage>
        <taxon>Bacteria</taxon>
        <taxon>Pseudomonadati</taxon>
        <taxon>Pseudomonadota</taxon>
        <taxon>Gammaproteobacteria</taxon>
        <taxon>Thiohalobacterales</taxon>
        <taxon>Thiohalobacteraceae</taxon>
        <taxon>Thiohalobacter</taxon>
    </lineage>
</organism>
<dbReference type="RefSeq" id="WP_125181717.1">
    <property type="nucleotide sequence ID" value="NZ_QZMU01000001.1"/>
</dbReference>
<comment type="caution">
    <text evidence="3">The sequence shown here is derived from an EMBL/GenBank/DDBJ whole genome shotgun (WGS) entry which is preliminary data.</text>
</comment>
<dbReference type="PANTHER" id="PTHR46521:SF4">
    <property type="entry name" value="SUCROSE-PHOSPHATASE 2-RELATED"/>
    <property type="match status" value="1"/>
</dbReference>
<dbReference type="InterPro" id="IPR023214">
    <property type="entry name" value="HAD_sf"/>
</dbReference>
<dbReference type="SFLD" id="SFLDG01141">
    <property type="entry name" value="C2.B.1:_Sucrose_Phosphatase_Li"/>
    <property type="match status" value="1"/>
</dbReference>
<feature type="domain" description="Sucrose phosphatase-like" evidence="2">
    <location>
        <begin position="4"/>
        <end position="271"/>
    </location>
</feature>
<keyword evidence="4" id="KW-1185">Reference proteome</keyword>
<proteinExistence type="predicted"/>
<dbReference type="Proteomes" id="UP000287798">
    <property type="component" value="Unassembled WGS sequence"/>
</dbReference>
<dbReference type="SFLD" id="SFLDG01140">
    <property type="entry name" value="C2.B:_Phosphomannomutase_and_P"/>
    <property type="match status" value="1"/>
</dbReference>
<gene>
    <name evidence="3" type="ORF">D6C00_10705</name>
</gene>
<dbReference type="SUPFAM" id="SSF56784">
    <property type="entry name" value="HAD-like"/>
    <property type="match status" value="1"/>
</dbReference>
<dbReference type="InterPro" id="IPR051518">
    <property type="entry name" value="Sucrose_Phosphatase"/>
</dbReference>
<dbReference type="InterPro" id="IPR006379">
    <property type="entry name" value="HAD-SF_hydro_IIB"/>
</dbReference>
<dbReference type="OrthoDB" id="9815690at2"/>
<dbReference type="Gene3D" id="3.40.50.1000">
    <property type="entry name" value="HAD superfamily/HAD-like"/>
    <property type="match status" value="1"/>
</dbReference>
<dbReference type="Gene3D" id="3.90.1070.10">
    <property type="match status" value="1"/>
</dbReference>
<dbReference type="InterPro" id="IPR036412">
    <property type="entry name" value="HAD-like_sf"/>
</dbReference>
<dbReference type="AlphaFoldDB" id="A0A426QKU4"/>
<dbReference type="EMBL" id="QZMU01000001">
    <property type="protein sequence ID" value="RRQ22375.1"/>
    <property type="molecule type" value="Genomic_DNA"/>
</dbReference>
<accession>A0A426QKU4</accession>
<protein>
    <submittedName>
        <fullName evidence="3">HAD-IIB family hydrolase</fullName>
    </submittedName>
</protein>
<dbReference type="Pfam" id="PF05116">
    <property type="entry name" value="S6PP"/>
    <property type="match status" value="1"/>
</dbReference>
<dbReference type="InterPro" id="IPR006380">
    <property type="entry name" value="SPP-like_dom"/>
</dbReference>
<dbReference type="PANTHER" id="PTHR46521">
    <property type="entry name" value="SUCROSE-PHOSPHATASE 2-RELATED"/>
    <property type="match status" value="1"/>
</dbReference>
<evidence type="ECO:0000313" key="4">
    <source>
        <dbReference type="Proteomes" id="UP000287798"/>
    </source>
</evidence>
<sequence>MSERLLLCSDLDRTLLPNGNQPESPEARPRLRRLAQRPELVLAYVSGRNIDLIESAIEQYHLPHPAYALADVGTSIYRWQGGDWRLWESWRQKIGHDWKLYRNHDLRPLLDDIEELALQEETNQHDYKLSYYAMPDLVDSGVLLELRRRLRELHIDFELVWSLDETSNTGLLDILPASATKLGAVRFLMQELDLGRHHTVFAGDSGNDLNVLTSDISGVLVANATDAVRQQALREAGARNQTAALYCAHGGFLDMNGNYSAGVLEGLVHFHPEVRSWIE</sequence>
<dbReference type="SFLD" id="SFLDS00003">
    <property type="entry name" value="Haloacid_Dehalogenase"/>
    <property type="match status" value="1"/>
</dbReference>
<dbReference type="GO" id="GO:0016791">
    <property type="term" value="F:phosphatase activity"/>
    <property type="evidence" value="ECO:0007669"/>
    <property type="project" value="UniProtKB-ARBA"/>
</dbReference>
<evidence type="ECO:0000259" key="2">
    <source>
        <dbReference type="Pfam" id="PF05116"/>
    </source>
</evidence>
<dbReference type="GO" id="GO:0000287">
    <property type="term" value="F:magnesium ion binding"/>
    <property type="evidence" value="ECO:0007669"/>
    <property type="project" value="UniProtKB-ARBA"/>
</dbReference>
<dbReference type="NCBIfam" id="TIGR01484">
    <property type="entry name" value="HAD-SF-IIB"/>
    <property type="match status" value="1"/>
</dbReference>
<reference evidence="3 4" key="1">
    <citation type="journal article" date="2010" name="Int. J. Syst. Evol. Microbiol.">
        <title>Thiohalobacter thiocyanaticus gen. nov., sp. nov., a moderately halophilic, sulfur-oxidizing gammaproteobacterium from hypersaline lakes, that utilizes thiocyanate.</title>
        <authorList>
            <person name="Sorokin D.Y."/>
            <person name="Kovaleva O.L."/>
            <person name="Tourova T.P."/>
            <person name="Muyzer G."/>
        </authorList>
    </citation>
    <scope>NUCLEOTIDE SEQUENCE [LARGE SCALE GENOMIC DNA]</scope>
    <source>
        <strain evidence="3 4">Hrh1</strain>
    </source>
</reference>
<evidence type="ECO:0000313" key="3">
    <source>
        <dbReference type="EMBL" id="RRQ22375.1"/>
    </source>
</evidence>
<keyword evidence="1 3" id="KW-0378">Hydrolase</keyword>